<name>G8QST1_SPHPG</name>
<reference evidence="1 2" key="1">
    <citation type="submission" date="2011-11" db="EMBL/GenBank/DDBJ databases">
        <title>Complete sequence of Spirochaeta sp. grapes.</title>
        <authorList>
            <consortium name="US DOE Joint Genome Institute"/>
            <person name="Lucas S."/>
            <person name="Han J."/>
            <person name="Lapidus A."/>
            <person name="Cheng J.-F."/>
            <person name="Goodwin L."/>
            <person name="Pitluck S."/>
            <person name="Peters L."/>
            <person name="Ovchinnikova G."/>
            <person name="Munk A.C."/>
            <person name="Detter J.C."/>
            <person name="Han C."/>
            <person name="Tapia R."/>
            <person name="Land M."/>
            <person name="Hauser L."/>
            <person name="Kyrpides N."/>
            <person name="Ivanova N."/>
            <person name="Pagani I."/>
            <person name="Ritalahtilisa K."/>
            <person name="Loeffler F."/>
            <person name="Woyke T."/>
        </authorList>
    </citation>
    <scope>NUCLEOTIDE SEQUENCE [LARGE SCALE GENOMIC DNA]</scope>
    <source>
        <strain evidence="2">ATCC BAA-1885 / DSM 22778 / Grapes</strain>
    </source>
</reference>
<dbReference type="EMBL" id="CP003155">
    <property type="protein sequence ID" value="AEV30113.1"/>
    <property type="molecule type" value="Genomic_DNA"/>
</dbReference>
<dbReference type="Proteomes" id="UP000005632">
    <property type="component" value="Chromosome"/>
</dbReference>
<dbReference type="STRING" id="158190.SpiGrapes_2338"/>
<evidence type="ECO:0000313" key="1">
    <source>
        <dbReference type="EMBL" id="AEV30113.1"/>
    </source>
</evidence>
<gene>
    <name evidence="1" type="ordered locus">SpiGrapes_2338</name>
</gene>
<protein>
    <submittedName>
        <fullName evidence="1">Uncharacterized protein</fullName>
    </submittedName>
</protein>
<keyword evidence="2" id="KW-1185">Reference proteome</keyword>
<organism evidence="1 2">
    <name type="scientific">Sphaerochaeta pleomorpha (strain ATCC BAA-1885 / DSM 22778 / Grapes)</name>
    <dbReference type="NCBI Taxonomy" id="158190"/>
    <lineage>
        <taxon>Bacteria</taxon>
        <taxon>Pseudomonadati</taxon>
        <taxon>Spirochaetota</taxon>
        <taxon>Spirochaetia</taxon>
        <taxon>Spirochaetales</taxon>
        <taxon>Sphaerochaetaceae</taxon>
        <taxon>Sphaerochaeta</taxon>
    </lineage>
</organism>
<proteinExistence type="predicted"/>
<dbReference type="AlphaFoldDB" id="G8QST1"/>
<evidence type="ECO:0000313" key="2">
    <source>
        <dbReference type="Proteomes" id="UP000005632"/>
    </source>
</evidence>
<accession>G8QST1</accession>
<sequence length="56" mass="6383">MVVLVYYIGISLTIQTKVAGFFTTYRVFPVIFNNALSFSHYENPDSLAKSLKYTVD</sequence>
<dbReference type="HOGENOM" id="CLU_3011996_0_0_12"/>
<dbReference type="KEGG" id="sgp:SpiGrapes_2338"/>